<dbReference type="FunFam" id="1.10.510.10:FF:000437">
    <property type="entry name" value="Pseudopodium enriched atypical kinase 1"/>
    <property type="match status" value="1"/>
</dbReference>
<dbReference type="InterPro" id="IPR011009">
    <property type="entry name" value="Kinase-like_dom_sf"/>
</dbReference>
<feature type="compositionally biased region" description="Polar residues" evidence="13">
    <location>
        <begin position="343"/>
        <end position="359"/>
    </location>
</feature>
<feature type="domain" description="Protein kinase" evidence="14">
    <location>
        <begin position="933"/>
        <end position="1260"/>
    </location>
</feature>
<feature type="region of interest" description="Disordered" evidence="13">
    <location>
        <begin position="276"/>
        <end position="369"/>
    </location>
</feature>
<keyword evidence="5" id="KW-0965">Cell junction</keyword>
<dbReference type="PANTHER" id="PTHR22972">
    <property type="entry name" value="SERINE/THREONINE PROTEIN KINASE"/>
    <property type="match status" value="1"/>
</dbReference>
<feature type="compositionally biased region" description="Low complexity" evidence="13">
    <location>
        <begin position="457"/>
        <end position="474"/>
    </location>
</feature>
<dbReference type="SMART" id="SM00220">
    <property type="entry name" value="S_TKc"/>
    <property type="match status" value="1"/>
</dbReference>
<dbReference type="RefSeq" id="XP_005720469.1">
    <property type="nucleotide sequence ID" value="XM_005720412.1"/>
</dbReference>
<evidence type="ECO:0000256" key="8">
    <source>
        <dbReference type="ARBA" id="ARBA00058561"/>
    </source>
</evidence>
<keyword evidence="16" id="KW-1185">Reference proteome</keyword>
<sequence>MSACNDFAEHVWKPGSCKNCFHPFSAHKTVGFRDGGAPAACLKSSPGGDEEALLTAPSPYSKPTIAVKPTMMSLDTSDAADVNMNIEQEENTKSPTERLRLKQLLDLSSLYIDNSGCNKAHRDAVLQSPDAKKDCNNCFSLTPLSPTILPTDSKIISNIYVTQEEGRGSQSLKKNANEDSCRQQNSTSALRTKSTFNGNVVTTRSNYQECQQAAVEIPFSLDIVPTSPATVHSNGMSSGSATGVTTKTSSTSTTSCVDVASPKSLCHILSKQSNLSDSSYSYRSSTDSLPGPEGSGARKDSSRSPQSPPSMGSPQSTPTFFSGQKSSEPIYAESTKKKRKQQENGLQSQPESPNQTEESLSSEHDLSGDSQRATITVMAAHMEENNRTFYLSSPDSAVSTQCHFSPTARKDQSSPAFRWPSPSHSIGSLATEVGCAPTLHPKPQSSPPIPPKRNTRSPKLGTSSLSSSMSSPVPLPELPRLLTSSLSPSVSSPVPLTELPMLFFVSTKEVTAENQSPAPERWHKPHHHSSGWNCRIEEEEEEEERDRKETEKKKLAASAEATSRVTGVVNGAAVWKEARDSKAHSGPPPLTEPGTAPPAATNNGAYQGETKGNGAEAEGKHNGSMPAKQPLHGGSSEPLAPGKGATSHDPNPPPPPPKKLHRVGRMSGSNMEMDRCGQHGSVESPTSSLRGLSNSSLPMASTDNLAATDTGSQDTTRMSCSSPFPRSPVASAPGSPNPPSITSPSKQPPPLPEKKMASRTVSAPDGNGKPFVRAYPRLPFTGSESNVCRTTDASSRSSLPSSPVDPRPIFSSSESLERCHAPLGRALRSRTLDEPVKTHGRLGVHCRSSITCSSSPQLSVPFSAAEPGSAPNFGSSLQLQTLLSNIDSREGVYSKLGGLYAESLRRLALKCEDHFTRSQKNPLRFEESNWSLFRLTSSKPSCNAGDAVYYSAACALDPSSSYAVKICKSSSIEAKQGHLYGLSVQQSMPPHFNLQQDCGHFLACVPQSMLPSDEVSQPTTPASPLPQSVQGQPEDRERVVVITPEIPQQTAADFVREWEAFHKAQPEVYERRICFLLLQLCNGLEHLKEHGVTHRDLCLENLLLVPHQRRPALFAPQTENSSSNGSSSAEAQRHLPRLLISNYAKAKRRSSEDAVSTNVDPRIKRDHARLAPEILSAAQYRKFDEFQTGILIYELLHQPNPFEVSPALKEQDYRCEDLPPIPSVSLYSAGLQRLAQLLLQPDPIKRIHIQEAKRILQSLLWGPRKDLMDQQWERQGQGGNFVDGSRHEGLLNWLDVKRALLMMKFAERSLEPERNAELEDWLCCQYFSSAHPLSLCHTAELLYSLK</sequence>
<dbReference type="GO" id="GO:0004672">
    <property type="term" value="F:protein kinase activity"/>
    <property type="evidence" value="ECO:0007669"/>
    <property type="project" value="InterPro"/>
</dbReference>
<feature type="compositionally biased region" description="Polar residues" evidence="13">
    <location>
        <begin position="782"/>
        <end position="793"/>
    </location>
</feature>
<keyword evidence="3" id="KW-0963">Cytoplasm</keyword>
<evidence type="ECO:0000256" key="11">
    <source>
        <dbReference type="ARBA" id="ARBA00080181"/>
    </source>
</evidence>
<dbReference type="PANTHER" id="PTHR22972:SF3">
    <property type="entry name" value="INACTIVE TYROSINE-PROTEIN KINASE PRAG1"/>
    <property type="match status" value="1"/>
</dbReference>
<dbReference type="CTD" id="157285"/>
<feature type="compositionally biased region" description="Basic and acidic residues" evidence="13">
    <location>
        <begin position="545"/>
        <end position="554"/>
    </location>
</feature>
<evidence type="ECO:0000313" key="15">
    <source>
        <dbReference type="Ensembl" id="ENSPNYP00000011269.1"/>
    </source>
</evidence>
<reference evidence="15" key="1">
    <citation type="submission" date="2023-09" db="UniProtKB">
        <authorList>
            <consortium name="Ensembl"/>
        </authorList>
    </citation>
    <scope>IDENTIFICATION</scope>
</reference>
<comment type="function">
    <text evidence="8">Probable catalytically inactive kinase. Scaffolding protein that regulates the cytoskeleton to control cell spreading and migration by modulating focal adhesion dynamics. Acts as a scaffold for mediating EGFR signaling.</text>
</comment>
<comment type="similarity">
    <text evidence="7">Belongs to the protein kinase superfamily.</text>
</comment>
<evidence type="ECO:0000256" key="6">
    <source>
        <dbReference type="ARBA" id="ARBA00023212"/>
    </source>
</evidence>
<evidence type="ECO:0000256" key="7">
    <source>
        <dbReference type="ARBA" id="ARBA00038349"/>
    </source>
</evidence>
<feature type="compositionally biased region" description="Low complexity" evidence="13">
    <location>
        <begin position="794"/>
        <end position="808"/>
    </location>
</feature>
<evidence type="ECO:0000256" key="3">
    <source>
        <dbReference type="ARBA" id="ARBA00022490"/>
    </source>
</evidence>
<feature type="compositionally biased region" description="Low complexity" evidence="13">
    <location>
        <begin position="303"/>
        <end position="319"/>
    </location>
</feature>
<evidence type="ECO:0000259" key="14">
    <source>
        <dbReference type="PROSITE" id="PS50011"/>
    </source>
</evidence>
<reference evidence="17" key="2">
    <citation type="submission" date="2025-04" db="UniProtKB">
        <authorList>
            <consortium name="RefSeq"/>
        </authorList>
    </citation>
    <scope>IDENTIFICATION</scope>
</reference>
<keyword evidence="6" id="KW-0206">Cytoskeleton</keyword>
<keyword evidence="4" id="KW-0597">Phosphoprotein</keyword>
<comment type="subcellular location">
    <subcellularLocation>
        <location evidence="2">Cell junction</location>
        <location evidence="2">Focal adhesion</location>
    </subcellularLocation>
    <subcellularLocation>
        <location evidence="1">Cytoplasm</location>
        <location evidence="1">Cytoskeleton</location>
    </subcellularLocation>
</comment>
<feature type="region of interest" description="Disordered" evidence="13">
    <location>
        <begin position="1012"/>
        <end position="1035"/>
    </location>
</feature>
<dbReference type="PROSITE" id="PS50011">
    <property type="entry name" value="PROTEIN_KINASE_DOM"/>
    <property type="match status" value="1"/>
</dbReference>
<evidence type="ECO:0000256" key="4">
    <source>
        <dbReference type="ARBA" id="ARBA00022553"/>
    </source>
</evidence>
<organism evidence="15">
    <name type="scientific">Pundamilia nyererei</name>
    <dbReference type="NCBI Taxonomy" id="303518"/>
    <lineage>
        <taxon>Eukaryota</taxon>
        <taxon>Metazoa</taxon>
        <taxon>Chordata</taxon>
        <taxon>Craniata</taxon>
        <taxon>Vertebrata</taxon>
        <taxon>Euteleostomi</taxon>
        <taxon>Actinopterygii</taxon>
        <taxon>Neopterygii</taxon>
        <taxon>Teleostei</taxon>
        <taxon>Neoteleostei</taxon>
        <taxon>Acanthomorphata</taxon>
        <taxon>Ovalentaria</taxon>
        <taxon>Cichlomorphae</taxon>
        <taxon>Cichliformes</taxon>
        <taxon>Cichlidae</taxon>
        <taxon>African cichlids</taxon>
        <taxon>Pseudocrenilabrinae</taxon>
        <taxon>Haplochromini</taxon>
        <taxon>Pundamilia</taxon>
    </lineage>
</organism>
<dbReference type="Gene3D" id="1.10.510.10">
    <property type="entry name" value="Transferase(Phosphotransferase) domain 1"/>
    <property type="match status" value="1"/>
</dbReference>
<dbReference type="Proteomes" id="UP000695023">
    <property type="component" value="Unplaced"/>
</dbReference>
<dbReference type="SUPFAM" id="SSF56112">
    <property type="entry name" value="Protein kinase-like (PK-like)"/>
    <property type="match status" value="1"/>
</dbReference>
<evidence type="ECO:0000256" key="5">
    <source>
        <dbReference type="ARBA" id="ARBA00022949"/>
    </source>
</evidence>
<feature type="region of interest" description="Disordered" evidence="13">
    <location>
        <begin position="166"/>
        <end position="189"/>
    </location>
</feature>
<dbReference type="Pfam" id="PF00069">
    <property type="entry name" value="Pkinase"/>
    <property type="match status" value="1"/>
</dbReference>
<accession>A0A3B4FNB8</accession>
<evidence type="ECO:0000313" key="16">
    <source>
        <dbReference type="Proteomes" id="UP000695023"/>
    </source>
</evidence>
<dbReference type="GO" id="GO:0005524">
    <property type="term" value="F:ATP binding"/>
    <property type="evidence" value="ECO:0007669"/>
    <property type="project" value="InterPro"/>
</dbReference>
<evidence type="ECO:0000256" key="9">
    <source>
        <dbReference type="ARBA" id="ARBA00070282"/>
    </source>
</evidence>
<feature type="region of interest" description="Disordered" evidence="13">
    <location>
        <begin position="514"/>
        <end position="816"/>
    </location>
</feature>
<feature type="compositionally biased region" description="Polar residues" evidence="13">
    <location>
        <begin position="681"/>
        <end position="724"/>
    </location>
</feature>
<keyword evidence="17" id="KW-0808">Transferase</keyword>
<keyword evidence="17" id="KW-0418">Kinase</keyword>
<evidence type="ECO:0000256" key="13">
    <source>
        <dbReference type="SAM" id="MobiDB-lite"/>
    </source>
</evidence>
<name>A0A3B4FNB8_9CICH</name>
<feature type="compositionally biased region" description="Low complexity" evidence="13">
    <location>
        <begin position="237"/>
        <end position="255"/>
    </location>
</feature>
<evidence type="ECO:0000313" key="17">
    <source>
        <dbReference type="RefSeq" id="XP_005720469.1"/>
    </source>
</evidence>
<dbReference type="InterPro" id="IPR051511">
    <property type="entry name" value="MitoQC_Scaffold_Kinases"/>
</dbReference>
<evidence type="ECO:0000256" key="10">
    <source>
        <dbReference type="ARBA" id="ARBA00079357"/>
    </source>
</evidence>
<dbReference type="GeneTree" id="ENSGT00940000157066"/>
<feature type="compositionally biased region" description="Low complexity" evidence="13">
    <location>
        <begin position="592"/>
        <end position="605"/>
    </location>
</feature>
<feature type="compositionally biased region" description="Pro residues" evidence="13">
    <location>
        <begin position="735"/>
        <end position="751"/>
    </location>
</feature>
<evidence type="ECO:0000256" key="12">
    <source>
        <dbReference type="ARBA" id="ARBA00083278"/>
    </source>
</evidence>
<dbReference type="Ensembl" id="ENSPNYT00000011541.1">
    <property type="protein sequence ID" value="ENSPNYP00000011269.1"/>
    <property type="gene ID" value="ENSPNYG00000008563.1"/>
</dbReference>
<protein>
    <recommendedName>
        <fullName evidence="9">Inactive tyrosine-protein kinase PEAK1</fullName>
    </recommendedName>
    <alternativeName>
        <fullName evidence="10">Pseudopodium-enriched atypical kinase 1</fullName>
    </alternativeName>
    <alternativeName>
        <fullName evidence="11">Sugen kinase 269</fullName>
    </alternativeName>
    <alternativeName>
        <fullName evidence="12">Tyrosine-protein kinase SgK269</fullName>
    </alternativeName>
</protein>
<feature type="region of interest" description="Disordered" evidence="13">
    <location>
        <begin position="231"/>
        <end position="256"/>
    </location>
</feature>
<proteinExistence type="inferred from homology"/>
<feature type="region of interest" description="Disordered" evidence="13">
    <location>
        <begin position="397"/>
        <end position="474"/>
    </location>
</feature>
<dbReference type="InterPro" id="IPR000719">
    <property type="entry name" value="Prot_kinase_dom"/>
</dbReference>
<dbReference type="GO" id="GO:0005925">
    <property type="term" value="C:focal adhesion"/>
    <property type="evidence" value="ECO:0007669"/>
    <property type="project" value="UniProtKB-SubCell"/>
</dbReference>
<dbReference type="GeneID" id="102213783"/>
<feature type="compositionally biased region" description="Polar residues" evidence="13">
    <location>
        <begin position="1014"/>
        <end position="1031"/>
    </location>
</feature>
<gene>
    <name evidence="15" type="primary">PRAG1</name>
    <name evidence="17" type="synonym">LOC102213783</name>
</gene>
<dbReference type="PROSITE" id="PS00109">
    <property type="entry name" value="PROTEIN_KINASE_TYR"/>
    <property type="match status" value="1"/>
</dbReference>
<dbReference type="InterPro" id="IPR008266">
    <property type="entry name" value="Tyr_kinase_AS"/>
</dbReference>
<dbReference type="GO" id="GO:0015629">
    <property type="term" value="C:actin cytoskeleton"/>
    <property type="evidence" value="ECO:0007669"/>
    <property type="project" value="UniProtKB-ARBA"/>
</dbReference>
<dbReference type="OrthoDB" id="9447225at2759"/>
<evidence type="ECO:0000256" key="2">
    <source>
        <dbReference type="ARBA" id="ARBA00004246"/>
    </source>
</evidence>
<dbReference type="STRING" id="303518.ENSPNYP00000011269"/>
<feature type="compositionally biased region" description="Low complexity" evidence="13">
    <location>
        <begin position="276"/>
        <end position="288"/>
    </location>
</feature>
<evidence type="ECO:0000256" key="1">
    <source>
        <dbReference type="ARBA" id="ARBA00004245"/>
    </source>
</evidence>